<accession>A0A915HHA3</accession>
<evidence type="ECO:0000313" key="3">
    <source>
        <dbReference type="WBParaSite" id="nRc.2.0.1.t00995-RA"/>
    </source>
</evidence>
<evidence type="ECO:0000256" key="1">
    <source>
        <dbReference type="SAM" id="MobiDB-lite"/>
    </source>
</evidence>
<dbReference type="AlphaFoldDB" id="A0A915HHA3"/>
<reference evidence="3" key="1">
    <citation type="submission" date="2022-11" db="UniProtKB">
        <authorList>
            <consortium name="WormBaseParasite"/>
        </authorList>
    </citation>
    <scope>IDENTIFICATION</scope>
</reference>
<feature type="region of interest" description="Disordered" evidence="1">
    <location>
        <begin position="23"/>
        <end position="42"/>
    </location>
</feature>
<proteinExistence type="predicted"/>
<sequence length="87" mass="9178">MRNGQSQLSINFDSLVRTQVAGQRLPRPGCETSTYSSSEPAPAGVGCELLYFVLRTPDGAGFAISTQSKIPKPVLVELALRAASTAP</sequence>
<evidence type="ECO:0000313" key="2">
    <source>
        <dbReference type="Proteomes" id="UP000887565"/>
    </source>
</evidence>
<protein>
    <submittedName>
        <fullName evidence="3">Uncharacterized protein</fullName>
    </submittedName>
</protein>
<organism evidence="2 3">
    <name type="scientific">Romanomermis culicivorax</name>
    <name type="common">Nematode worm</name>
    <dbReference type="NCBI Taxonomy" id="13658"/>
    <lineage>
        <taxon>Eukaryota</taxon>
        <taxon>Metazoa</taxon>
        <taxon>Ecdysozoa</taxon>
        <taxon>Nematoda</taxon>
        <taxon>Enoplea</taxon>
        <taxon>Dorylaimia</taxon>
        <taxon>Mermithida</taxon>
        <taxon>Mermithoidea</taxon>
        <taxon>Mermithidae</taxon>
        <taxon>Romanomermis</taxon>
    </lineage>
</organism>
<keyword evidence="2" id="KW-1185">Reference proteome</keyword>
<dbReference type="WBParaSite" id="nRc.2.0.1.t00995-RA">
    <property type="protein sequence ID" value="nRc.2.0.1.t00995-RA"/>
    <property type="gene ID" value="nRc.2.0.1.g00995"/>
</dbReference>
<name>A0A915HHA3_ROMCU</name>
<dbReference type="Proteomes" id="UP000887565">
    <property type="component" value="Unplaced"/>
</dbReference>